<reference evidence="4" key="1">
    <citation type="submission" date="2017-05" db="EMBL/GenBank/DDBJ databases">
        <title>Streptomyces olivochromogenes NBRC 3561 whole genome shotgun sequence.</title>
        <authorList>
            <person name="Dohra H."/>
            <person name="Kodani S."/>
        </authorList>
    </citation>
    <scope>NUCLEOTIDE SEQUENCE [LARGE SCALE GENOMIC DNA]</scope>
    <source>
        <strain evidence="4">NBRC 3561</strain>
    </source>
</reference>
<feature type="region of interest" description="Disordered" evidence="1">
    <location>
        <begin position="40"/>
        <end position="112"/>
    </location>
</feature>
<name>A0A250VRN7_STROL</name>
<gene>
    <name evidence="3" type="ORF">SO3561_08324</name>
</gene>
<keyword evidence="3" id="KW-0418">Kinase</keyword>
<dbReference type="Pfam" id="PF00656">
    <property type="entry name" value="Peptidase_C14"/>
    <property type="match status" value="1"/>
</dbReference>
<dbReference type="SUPFAM" id="SSF52129">
    <property type="entry name" value="Caspase-like"/>
    <property type="match status" value="1"/>
</dbReference>
<dbReference type="NCBIfam" id="NF041121">
    <property type="entry name" value="SAV_2336_NTERM"/>
    <property type="match status" value="1"/>
</dbReference>
<comment type="caution">
    <text evidence="3">The sequence shown here is derived from an EMBL/GenBank/DDBJ whole genome shotgun (WGS) entry which is preliminary data.</text>
</comment>
<sequence>MIERLGALLADLCPAGQPPIPREVAELIWLARHLPAESGWTSSTAVPTAGRSTPPTLEGGAEEEPPEAGDDDRSESGATRLYVPRRPSRDGEEEPQVEQAAPVRVTGPPALPRRRELARALRPLKRRVPSRVRTVLDEDATVSRIADHDHWIPVLAPAADRWLDVRIVLDSYGESAVFWEPLARELRTLLLQLGAFRDVRLHCLAPRSDGGPGIGTGTSSSTSSQPLRSAGSLVDPTGCTVTLVLTDGVAPAWRTGPMLEALRTWADHGPTAVLQTLPENVWARTALAPEPGRFRSTEAGGPNSRLLYTGYGLQPPVVGHRVPVPVLGVTPEWLGPWAHAIAQPAAFDGAAMLLPVSPRSPHHRVDAPGDIDVPDRSITFEDFQAQAQPDVLRLAAYLAAAPLNLGVMRTVQSAMLPASPLSDLAEIVYSGLLRKVNGDSRPDDALNHAYEFVPGVRERLLSTIRRDEADEVIAAISAYVDRNAPTSGARFTAAVRDPDGTLALPIGARHWAEVHNLVRRRQGRHMAPATPRVRTPVDDLVLKPSAESAGQISVPSGSDTEGRRFLVTIGVSRHEDPSLGDLPGVRPGIVRVHDIFERLGYAHVLLELAADPKRAELVQGLREWAVDASLGPADVVVVYFAGIAERVGGQMRLLASDSVRQDARTTLIPEVAFEGLLRSGVGHLLLLMDTCVGDPDVAGDDVFRRLVRSSRPGVELSVLSVSVSYESEEGSRFIEALAHALSVIPVTVGSGRFIDLSEVRRKMSEFLGSRYGGAGGEVFLSTSGAAEQPFFPNPERYDVFVSYAHEDGQWAVTLAEDLQRRGLEVWLDRWELSPGQDVAAGLRDGLAKANAMVAVVSPGWLTSEWATREFEAATADGRTRVFPVLWGGVTRVPSFIAEWEYFDFRGGMTPDEYEESLRQLVRAIRASPASARPAVPPAALSWLTRPMHDSGTRAGRRDSFTLFGHPTDCHIYEGDGTRPIKKENVRIRYTPERVTFPEEIAGWRRTIEDEERQKEAAGRPHSWNSRRFAVDGLTVSRTHIGESPIVTLSLRDADYFDFLTTSLNLDRPQTSGLTLRQQYLENQDPVQAPSFMSCSFGVHVAVRTRRDGKMLFSHRSGSVAGPNRSRWNSSANVGMALNDDLGPDRRISLHAVARRALHEQLAIQAADSLDLELLGFGLDLRNNQWAAFFSAELHDLDERALRQRWARGTEDKWVHDEYDFVPADPDSVLSFLLNKHVDTWTPCAPAVYYLALVRAAVRSRDGDPAGRVDVGVAEQRVLRAAGGADG</sequence>
<organism evidence="3 4">
    <name type="scientific">Streptomyces olivochromogenes</name>
    <dbReference type="NCBI Taxonomy" id="1963"/>
    <lineage>
        <taxon>Bacteria</taxon>
        <taxon>Bacillati</taxon>
        <taxon>Actinomycetota</taxon>
        <taxon>Actinomycetes</taxon>
        <taxon>Kitasatosporales</taxon>
        <taxon>Streptomycetaceae</taxon>
        <taxon>Streptomyces</taxon>
    </lineage>
</organism>
<evidence type="ECO:0000256" key="1">
    <source>
        <dbReference type="SAM" id="MobiDB-lite"/>
    </source>
</evidence>
<dbReference type="InterPro" id="IPR000157">
    <property type="entry name" value="TIR_dom"/>
</dbReference>
<dbReference type="InterPro" id="IPR047738">
    <property type="entry name" value="SAV_2336-like_N"/>
</dbReference>
<dbReference type="GO" id="GO:0007165">
    <property type="term" value="P:signal transduction"/>
    <property type="evidence" value="ECO:0007669"/>
    <property type="project" value="InterPro"/>
</dbReference>
<evidence type="ECO:0000313" key="4">
    <source>
        <dbReference type="Proteomes" id="UP000217446"/>
    </source>
</evidence>
<feature type="region of interest" description="Disordered" evidence="1">
    <location>
        <begin position="207"/>
        <end position="232"/>
    </location>
</feature>
<dbReference type="SUPFAM" id="SSF52200">
    <property type="entry name" value="Toll/Interleukin receptor TIR domain"/>
    <property type="match status" value="1"/>
</dbReference>
<evidence type="ECO:0000313" key="3">
    <source>
        <dbReference type="EMBL" id="GAX56756.1"/>
    </source>
</evidence>
<dbReference type="GO" id="GO:0016301">
    <property type="term" value="F:kinase activity"/>
    <property type="evidence" value="ECO:0007669"/>
    <property type="project" value="UniProtKB-KW"/>
</dbReference>
<dbReference type="EMBL" id="BDQI01000028">
    <property type="protein sequence ID" value="GAX56756.1"/>
    <property type="molecule type" value="Genomic_DNA"/>
</dbReference>
<keyword evidence="4" id="KW-1185">Reference proteome</keyword>
<dbReference type="InterPro" id="IPR011600">
    <property type="entry name" value="Pept_C14_caspase"/>
</dbReference>
<evidence type="ECO:0000259" key="2">
    <source>
        <dbReference type="PROSITE" id="PS50104"/>
    </source>
</evidence>
<dbReference type="STRING" id="1963.AQJ27_44005"/>
<protein>
    <submittedName>
        <fullName evidence="3">Protein kinase</fullName>
    </submittedName>
</protein>
<dbReference type="Proteomes" id="UP000217446">
    <property type="component" value="Unassembled WGS sequence"/>
</dbReference>
<dbReference type="SMART" id="SM00255">
    <property type="entry name" value="TIR"/>
    <property type="match status" value="1"/>
</dbReference>
<dbReference type="GO" id="GO:0004197">
    <property type="term" value="F:cysteine-type endopeptidase activity"/>
    <property type="evidence" value="ECO:0007669"/>
    <property type="project" value="InterPro"/>
</dbReference>
<dbReference type="Pfam" id="PF13676">
    <property type="entry name" value="TIR_2"/>
    <property type="match status" value="1"/>
</dbReference>
<feature type="compositionally biased region" description="Acidic residues" evidence="1">
    <location>
        <begin position="60"/>
        <end position="73"/>
    </location>
</feature>
<feature type="compositionally biased region" description="Polar residues" evidence="1">
    <location>
        <begin position="40"/>
        <end position="55"/>
    </location>
</feature>
<dbReference type="PROSITE" id="PS50104">
    <property type="entry name" value="TIR"/>
    <property type="match status" value="1"/>
</dbReference>
<keyword evidence="3" id="KW-0808">Transferase</keyword>
<dbReference type="GO" id="GO:0006508">
    <property type="term" value="P:proteolysis"/>
    <property type="evidence" value="ECO:0007669"/>
    <property type="project" value="InterPro"/>
</dbReference>
<accession>A0A250VRN7</accession>
<dbReference type="RefSeq" id="WP_079065729.1">
    <property type="nucleotide sequence ID" value="NZ_BDQI01000028.1"/>
</dbReference>
<dbReference type="Gene3D" id="3.40.50.10140">
    <property type="entry name" value="Toll/interleukin-1 receptor homology (TIR) domain"/>
    <property type="match status" value="1"/>
</dbReference>
<dbReference type="InterPro" id="IPR029030">
    <property type="entry name" value="Caspase-like_dom_sf"/>
</dbReference>
<feature type="domain" description="TIR" evidence="2">
    <location>
        <begin position="795"/>
        <end position="924"/>
    </location>
</feature>
<dbReference type="InterPro" id="IPR035897">
    <property type="entry name" value="Toll_tir_struct_dom_sf"/>
</dbReference>
<proteinExistence type="predicted"/>